<evidence type="ECO:0000313" key="2">
    <source>
        <dbReference type="Proteomes" id="UP001596432"/>
    </source>
</evidence>
<organism evidence="1 2">
    <name type="scientific">Halosimplex aquaticum</name>
    <dbReference type="NCBI Taxonomy" id="3026162"/>
    <lineage>
        <taxon>Archaea</taxon>
        <taxon>Methanobacteriati</taxon>
        <taxon>Methanobacteriota</taxon>
        <taxon>Stenosarchaea group</taxon>
        <taxon>Halobacteria</taxon>
        <taxon>Halobacteriales</taxon>
        <taxon>Haloarculaceae</taxon>
        <taxon>Halosimplex</taxon>
    </lineage>
</organism>
<comment type="caution">
    <text evidence="1">The sequence shown here is derived from an EMBL/GenBank/DDBJ whole genome shotgun (WGS) entry which is preliminary data.</text>
</comment>
<dbReference type="AlphaFoldDB" id="A0ABD5Y3A6"/>
<keyword evidence="2" id="KW-1185">Reference proteome</keyword>
<accession>A0ABD5Y3A6</accession>
<name>A0ABD5Y3A6_9EURY</name>
<reference evidence="1 2" key="1">
    <citation type="journal article" date="2019" name="Int. J. Syst. Evol. Microbiol.">
        <title>The Global Catalogue of Microorganisms (GCM) 10K type strain sequencing project: providing services to taxonomists for standard genome sequencing and annotation.</title>
        <authorList>
            <consortium name="The Broad Institute Genomics Platform"/>
            <consortium name="The Broad Institute Genome Sequencing Center for Infectious Disease"/>
            <person name="Wu L."/>
            <person name="Ma J."/>
        </authorList>
    </citation>
    <scope>NUCLEOTIDE SEQUENCE [LARGE SCALE GENOMIC DNA]</scope>
    <source>
        <strain evidence="1 2">XZYJT29</strain>
    </source>
</reference>
<gene>
    <name evidence="1" type="ORF">ACFQMA_18565</name>
</gene>
<dbReference type="EMBL" id="JBHTAS010000001">
    <property type="protein sequence ID" value="MFC7141825.1"/>
    <property type="molecule type" value="Genomic_DNA"/>
</dbReference>
<protein>
    <submittedName>
        <fullName evidence="1">Uncharacterized protein</fullName>
    </submittedName>
</protein>
<proteinExistence type="predicted"/>
<sequence>MVRITERSRLERVEHILGSGSGILDFAVEGEPNYYTWEGNEGSDWVIDDVDYVENDDEDRFILYPEEDFFICEIEDESVQCWSE</sequence>
<dbReference type="RefSeq" id="WP_274322906.1">
    <property type="nucleotide sequence ID" value="NZ_CP118158.1"/>
</dbReference>
<evidence type="ECO:0000313" key="1">
    <source>
        <dbReference type="EMBL" id="MFC7141825.1"/>
    </source>
</evidence>
<dbReference type="Proteomes" id="UP001596432">
    <property type="component" value="Unassembled WGS sequence"/>
</dbReference>
<dbReference type="GeneID" id="78822152"/>